<dbReference type="InterPro" id="IPR019931">
    <property type="entry name" value="LPXTG_anchor"/>
</dbReference>
<keyword evidence="2" id="KW-0964">Secreted</keyword>
<name>A0A402DVS5_9CELL</name>
<dbReference type="Pfam" id="PF19403">
    <property type="entry name" value="SpaA_2"/>
    <property type="match status" value="10"/>
</dbReference>
<keyword evidence="4" id="KW-0572">Peptidoglycan-anchor</keyword>
<feature type="chain" id="PRO_5018972006" description="Gram-positive cocci surface proteins LPxTG domain-containing protein" evidence="7">
    <location>
        <begin position="34"/>
        <end position="1106"/>
    </location>
</feature>
<dbReference type="RefSeq" id="WP_130782873.1">
    <property type="nucleotide sequence ID" value="NZ_BIMR01000341.1"/>
</dbReference>
<evidence type="ECO:0000256" key="4">
    <source>
        <dbReference type="ARBA" id="ARBA00023088"/>
    </source>
</evidence>
<sequence length="1106" mass="109618">MRRRARPTLAAGVLVALLVALGAVSGAATPAVAQVDPSVTGTLSLFKRIENLDTGASEGRRELWTMTAVNTEDAAYTFTGNGLNGVQSLTVPAGDYTISESGGVPGYAFVSWDCGAAGSFTTPTPTITVPPGGGVTCTVRNDAIQSSLTLRKVVEGGPASPDAWNLTAQGPTTLTGPGTVGGPVRIGEYRLSESGGPEGYDAGAWVCTGGTQTGPTSVVVQLDQDVDCVVTNTREAATPHLLTLRKEVVGGPAGVADFRLGGTGPTGTSVGVTGSPNVTQVPVPSGSYALFEAALTPVAQQGYTASPWTCTAGTVTGSTLVLADGDGDATCTVTNTWTGGTLTLEKAVVGGNLIPQAWTLTATGPGGVVATGRHGAAAVTDVALPSGTYTLAESGPGNYATSGWVCSSGGVGTDQVQVTPGADITCTVTNTIERGSLTLLKVVDNRAGGTARPADFTLTGVDAVSGTVMSGAAGSVDVTHVPVDVGSSWALTESGPPGYTAGPWTCDGAPVAAGVVTVTTEADVVCTVANTWAGGFLTLVKDVEGSSAPAASWTLTGTGPEVVVAGASGSAAVTRVPVPAGDYTLTETVVAGFDASPWDCGPAPLTGDVVSVAVGADVTCTVTNTATQPHLTLTKLVVNDAGGTAAPTAWTLGATGPTTFSGVTGSPSVTRVAITPGTYTLAESPATTPGYEASDWLCEAGTTRIAAPDGVLVVPATAADGTPFTDDVRCAVVNSDVDPVLTLVKDLDNRGGGPADPSAFVLLAIGDRGLLVGATGTPSVTGVPVGAGSYRLYEIGAPYYAEEGWACVDAGGGAVPVTGGAVDLALGDDVTCTVTNRWTRAQLTLVKSVDGGPADPQEWLLVGSAPGGSSFSGTSGTPGATGVVVPGTYTLTEVPQTPLATLGYDPAGWDCGPTHPVTDGTVDLAENDEVTCTVTNVWAGGRLTLQKVVFGGDAQPTDFTLTASGPTGSWQGVAGSTQVTGIPVVPGVYRLAEGLDGPVGYRLERWTCDGAVVLGDAVVVPRGADVTCAALNVYAPPVPPDPPDPPDPPQPPVTPVPPVDPPAGAAGDGGASLATTGATGGALALLGLALLAGGAALRLVRRGRPG</sequence>
<feature type="region of interest" description="Disordered" evidence="5">
    <location>
        <begin position="1037"/>
        <end position="1074"/>
    </location>
</feature>
<feature type="signal peptide" evidence="7">
    <location>
        <begin position="1"/>
        <end position="33"/>
    </location>
</feature>
<evidence type="ECO:0000313" key="9">
    <source>
        <dbReference type="EMBL" id="GCE78218.1"/>
    </source>
</evidence>
<accession>A0A402DVS5</accession>
<gene>
    <name evidence="9" type="ORF">CBZ_32740</name>
</gene>
<evidence type="ECO:0000256" key="7">
    <source>
        <dbReference type="SAM" id="SignalP"/>
    </source>
</evidence>
<comment type="caution">
    <text evidence="9">The sequence shown here is derived from an EMBL/GenBank/DDBJ whole genome shotgun (WGS) entry which is preliminary data.</text>
</comment>
<keyword evidence="3 7" id="KW-0732">Signal</keyword>
<feature type="transmembrane region" description="Helical" evidence="6">
    <location>
        <begin position="1081"/>
        <end position="1100"/>
    </location>
</feature>
<evidence type="ECO:0000256" key="1">
    <source>
        <dbReference type="ARBA" id="ARBA00022512"/>
    </source>
</evidence>
<dbReference type="AlphaFoldDB" id="A0A402DVS5"/>
<organism evidence="9 10">
    <name type="scientific">Cellulomonas biazotea</name>
    <dbReference type="NCBI Taxonomy" id="1709"/>
    <lineage>
        <taxon>Bacteria</taxon>
        <taxon>Bacillati</taxon>
        <taxon>Actinomycetota</taxon>
        <taxon>Actinomycetes</taxon>
        <taxon>Micrococcales</taxon>
        <taxon>Cellulomonadaceae</taxon>
        <taxon>Cellulomonas</taxon>
    </lineage>
</organism>
<dbReference type="OrthoDB" id="134475at2"/>
<feature type="compositionally biased region" description="Pro residues" evidence="5">
    <location>
        <begin position="1037"/>
        <end position="1061"/>
    </location>
</feature>
<keyword evidence="6" id="KW-0472">Membrane</keyword>
<reference evidence="9 10" key="1">
    <citation type="submission" date="2019-01" db="EMBL/GenBank/DDBJ databases">
        <title>Draft genome sequence of Cellulomonas takizawaensis strain TKZ-21.</title>
        <authorList>
            <person name="Yamamura H."/>
            <person name="Hayashi T."/>
            <person name="Hamada M."/>
            <person name="Serisawa Y."/>
            <person name="Matsuyama K."/>
            <person name="Nakagawa Y."/>
            <person name="Otoguro M."/>
            <person name="Yanagida F."/>
            <person name="Hayakawa M."/>
        </authorList>
    </citation>
    <scope>NUCLEOTIDE SEQUENCE [LARGE SCALE GENOMIC DNA]</scope>
    <source>
        <strain evidence="9 10">NBRC12680</strain>
    </source>
</reference>
<keyword evidence="6" id="KW-0812">Transmembrane</keyword>
<keyword evidence="6" id="KW-1133">Transmembrane helix</keyword>
<dbReference type="InterPro" id="IPR045826">
    <property type="entry name" value="SpaA_PFL_dom_2"/>
</dbReference>
<dbReference type="EMBL" id="BIMR01000341">
    <property type="protein sequence ID" value="GCE78218.1"/>
    <property type="molecule type" value="Genomic_DNA"/>
</dbReference>
<dbReference type="Proteomes" id="UP000289954">
    <property type="component" value="Unassembled WGS sequence"/>
</dbReference>
<proteinExistence type="predicted"/>
<evidence type="ECO:0000313" key="10">
    <source>
        <dbReference type="Proteomes" id="UP000289954"/>
    </source>
</evidence>
<feature type="domain" description="Gram-positive cocci surface proteins LPxTG" evidence="8">
    <location>
        <begin position="1073"/>
        <end position="1106"/>
    </location>
</feature>
<evidence type="ECO:0000256" key="3">
    <source>
        <dbReference type="ARBA" id="ARBA00022729"/>
    </source>
</evidence>
<dbReference type="PROSITE" id="PS50847">
    <property type="entry name" value="GRAM_POS_ANCHORING"/>
    <property type="match status" value="1"/>
</dbReference>
<protein>
    <recommendedName>
        <fullName evidence="8">Gram-positive cocci surface proteins LPxTG domain-containing protein</fullName>
    </recommendedName>
</protein>
<evidence type="ECO:0000256" key="2">
    <source>
        <dbReference type="ARBA" id="ARBA00022525"/>
    </source>
</evidence>
<keyword evidence="10" id="KW-1185">Reference proteome</keyword>
<evidence type="ECO:0000256" key="5">
    <source>
        <dbReference type="SAM" id="MobiDB-lite"/>
    </source>
</evidence>
<evidence type="ECO:0000259" key="8">
    <source>
        <dbReference type="PROSITE" id="PS50847"/>
    </source>
</evidence>
<evidence type="ECO:0000256" key="6">
    <source>
        <dbReference type="SAM" id="Phobius"/>
    </source>
</evidence>
<keyword evidence="1" id="KW-0134">Cell wall</keyword>